<organism evidence="1 2">
    <name type="scientific">Coccidioides immitis (strain RS)</name>
    <name type="common">Valley fever fungus</name>
    <dbReference type="NCBI Taxonomy" id="246410"/>
    <lineage>
        <taxon>Eukaryota</taxon>
        <taxon>Fungi</taxon>
        <taxon>Dikarya</taxon>
        <taxon>Ascomycota</taxon>
        <taxon>Pezizomycotina</taxon>
        <taxon>Eurotiomycetes</taxon>
        <taxon>Eurotiomycetidae</taxon>
        <taxon>Onygenales</taxon>
        <taxon>Onygenaceae</taxon>
        <taxon>Coccidioides</taxon>
    </lineage>
</organism>
<dbReference type="AlphaFoldDB" id="A0A0D8JV18"/>
<dbReference type="Proteomes" id="UP000001261">
    <property type="component" value="Unassembled WGS sequence"/>
</dbReference>
<dbReference type="EMBL" id="GG704914">
    <property type="protein sequence ID" value="KJF61004.1"/>
    <property type="molecule type" value="Genomic_DNA"/>
</dbReference>
<reference evidence="2" key="1">
    <citation type="journal article" date="2009" name="Genome Res.">
        <title>Comparative genomic analyses of the human fungal pathogens Coccidioides and their relatives.</title>
        <authorList>
            <person name="Sharpton T.J."/>
            <person name="Stajich J.E."/>
            <person name="Rounsley S.D."/>
            <person name="Gardner M.J."/>
            <person name="Wortman J.R."/>
            <person name="Jordar V.S."/>
            <person name="Maiti R."/>
            <person name="Kodira C.D."/>
            <person name="Neafsey D.E."/>
            <person name="Zeng Q."/>
            <person name="Hung C.-Y."/>
            <person name="McMahan C."/>
            <person name="Muszewska A."/>
            <person name="Grynberg M."/>
            <person name="Mandel M.A."/>
            <person name="Kellner E.M."/>
            <person name="Barker B.M."/>
            <person name="Galgiani J.N."/>
            <person name="Orbach M.J."/>
            <person name="Kirkland T.N."/>
            <person name="Cole G.T."/>
            <person name="Henn M.R."/>
            <person name="Birren B.W."/>
            <person name="Taylor J.W."/>
        </authorList>
    </citation>
    <scope>NUCLEOTIDE SEQUENCE [LARGE SCALE GENOMIC DNA]</scope>
    <source>
        <strain evidence="2">RS</strain>
    </source>
</reference>
<protein>
    <submittedName>
        <fullName evidence="1">Uncharacterized protein</fullName>
    </submittedName>
</protein>
<dbReference type="GeneID" id="24165001"/>
<dbReference type="VEuPathDB" id="FungiDB:CIMG_13374"/>
<name>A0A0D8JV18_COCIM</name>
<evidence type="ECO:0000313" key="2">
    <source>
        <dbReference type="Proteomes" id="UP000001261"/>
    </source>
</evidence>
<gene>
    <name evidence="1" type="ORF">CIMG_13374</name>
</gene>
<keyword evidence="2" id="KW-1185">Reference proteome</keyword>
<dbReference type="InParanoid" id="A0A0D8JV18"/>
<reference evidence="2" key="2">
    <citation type="journal article" date="2010" name="Genome Res.">
        <title>Population genomic sequencing of Coccidioides fungi reveals recent hybridization and transposon control.</title>
        <authorList>
            <person name="Neafsey D.E."/>
            <person name="Barker B.M."/>
            <person name="Sharpton T.J."/>
            <person name="Stajich J.E."/>
            <person name="Park D.J."/>
            <person name="Whiston E."/>
            <person name="Hung C.-Y."/>
            <person name="McMahan C."/>
            <person name="White J."/>
            <person name="Sykes S."/>
            <person name="Heiman D."/>
            <person name="Young S."/>
            <person name="Zeng Q."/>
            <person name="Abouelleil A."/>
            <person name="Aftuck L."/>
            <person name="Bessette D."/>
            <person name="Brown A."/>
            <person name="FitzGerald M."/>
            <person name="Lui A."/>
            <person name="Macdonald J.P."/>
            <person name="Priest M."/>
            <person name="Orbach M.J."/>
            <person name="Galgiani J.N."/>
            <person name="Kirkland T.N."/>
            <person name="Cole G.T."/>
            <person name="Birren B.W."/>
            <person name="Henn M.R."/>
            <person name="Taylor J.W."/>
            <person name="Rounsley S.D."/>
        </authorList>
    </citation>
    <scope>GENOME REANNOTATION</scope>
    <source>
        <strain evidence="2">RS</strain>
    </source>
</reference>
<proteinExistence type="predicted"/>
<dbReference type="RefSeq" id="XP_004446068.1">
    <property type="nucleotide sequence ID" value="XM_004446011.1"/>
</dbReference>
<sequence length="117" mass="13764">MACKKAMDPDLARGVYRHINQWDIMSENKWGHQYQSIGWKRKESVALYPRHEKEEKRPPVCKMVSGIDPVPPVFAIYTSLKYEKKKKRGRKKQYLDGGYQTCCNLISLLKIGYKKEK</sequence>
<evidence type="ECO:0000313" key="1">
    <source>
        <dbReference type="EMBL" id="KJF61004.1"/>
    </source>
</evidence>
<accession>A0A0D8JV18</accession>
<dbReference type="KEGG" id="cim:CIMG_13374"/>